<keyword evidence="5 6" id="KW-0472">Membrane</keyword>
<feature type="transmembrane region" description="Helical" evidence="6">
    <location>
        <begin position="69"/>
        <end position="90"/>
    </location>
</feature>
<reference evidence="7 8" key="1">
    <citation type="submission" date="2019-12" db="EMBL/GenBank/DDBJ databases">
        <title>Isolation and characterization of three novel carbon monoxide-oxidizing members of Halobacteria from salione crusts and soils.</title>
        <authorList>
            <person name="Myers M.R."/>
            <person name="King G.M."/>
        </authorList>
    </citation>
    <scope>NUCLEOTIDE SEQUENCE [LARGE SCALE GENOMIC DNA]</scope>
    <source>
        <strain evidence="7 8">WSA2</strain>
    </source>
</reference>
<feature type="transmembrane region" description="Helical" evidence="6">
    <location>
        <begin position="39"/>
        <end position="63"/>
    </location>
</feature>
<dbReference type="SMART" id="SM01021">
    <property type="entry name" value="Bac_rhodopsin"/>
    <property type="match status" value="1"/>
</dbReference>
<gene>
    <name evidence="7" type="ORF">GRX01_15930</name>
</gene>
<dbReference type="AlphaFoldDB" id="A0A6B0T2J2"/>
<sequence length="244" mass="24995">MIPASTLYLGAAGVAAVVFLGLVGWLTRIDPESRRVCGVVAGIVGFSSVAYLMLGLGIGTVSVAGGTVAAPYLIENVVAYTGFYVIAGGLAGASRRLIGAAAGVSVVQRIAFELPNAGYLDGAGALAAAGVVVGGWFVILWLFVGPIWDAAESVAPRRRLLHWKCRNLLLFLIGMLIVYAMCSLAGLLDPFVNTLINVYINLLIRVGIAGFLFVNAADIAVDDAEGGAAEVDPSRPAASGASSA</sequence>
<organism evidence="7 8">
    <name type="scientific">Halobaculum saliterrae</name>
    <dbReference type="NCBI Taxonomy" id="2073113"/>
    <lineage>
        <taxon>Archaea</taxon>
        <taxon>Methanobacteriati</taxon>
        <taxon>Methanobacteriota</taxon>
        <taxon>Stenosarchaea group</taxon>
        <taxon>Halobacteria</taxon>
        <taxon>Halobacteriales</taxon>
        <taxon>Haloferacaceae</taxon>
        <taxon>Halobaculum</taxon>
    </lineage>
</organism>
<dbReference type="RefSeq" id="WP_159669878.1">
    <property type="nucleotide sequence ID" value="NZ_WUUS01000011.1"/>
</dbReference>
<accession>A0A6B0T2J2</accession>
<evidence type="ECO:0000256" key="6">
    <source>
        <dbReference type="SAM" id="Phobius"/>
    </source>
</evidence>
<evidence type="ECO:0000256" key="1">
    <source>
        <dbReference type="ARBA" id="ARBA00004141"/>
    </source>
</evidence>
<dbReference type="Gene3D" id="1.20.1070.10">
    <property type="entry name" value="Rhodopsin 7-helix transmembrane proteins"/>
    <property type="match status" value="1"/>
</dbReference>
<feature type="transmembrane region" description="Helical" evidence="6">
    <location>
        <begin position="126"/>
        <end position="148"/>
    </location>
</feature>
<evidence type="ECO:0000313" key="7">
    <source>
        <dbReference type="EMBL" id="MXR42822.1"/>
    </source>
</evidence>
<dbReference type="SUPFAM" id="SSF81321">
    <property type="entry name" value="Family A G protein-coupled receptor-like"/>
    <property type="match status" value="1"/>
</dbReference>
<keyword evidence="3 6" id="KW-0812">Transmembrane</keyword>
<proteinExistence type="inferred from homology"/>
<feature type="transmembrane region" description="Helical" evidence="6">
    <location>
        <begin position="194"/>
        <end position="214"/>
    </location>
</feature>
<feature type="transmembrane region" description="Helical" evidence="6">
    <location>
        <begin position="168"/>
        <end position="188"/>
    </location>
</feature>
<dbReference type="Proteomes" id="UP000437065">
    <property type="component" value="Unassembled WGS sequence"/>
</dbReference>
<feature type="transmembrane region" description="Helical" evidence="6">
    <location>
        <begin position="6"/>
        <end position="27"/>
    </location>
</feature>
<dbReference type="EMBL" id="WUUS01000011">
    <property type="protein sequence ID" value="MXR42822.1"/>
    <property type="molecule type" value="Genomic_DNA"/>
</dbReference>
<evidence type="ECO:0000256" key="2">
    <source>
        <dbReference type="ARBA" id="ARBA00008130"/>
    </source>
</evidence>
<name>A0A6B0T2J2_9EURY</name>
<dbReference type="InterPro" id="IPR001425">
    <property type="entry name" value="Arc/bac/fun_rhodopsins"/>
</dbReference>
<dbReference type="OrthoDB" id="330248at2157"/>
<keyword evidence="4 6" id="KW-1133">Transmembrane helix</keyword>
<dbReference type="GO" id="GO:0016020">
    <property type="term" value="C:membrane"/>
    <property type="evidence" value="ECO:0007669"/>
    <property type="project" value="UniProtKB-SubCell"/>
</dbReference>
<keyword evidence="8" id="KW-1185">Reference proteome</keyword>
<evidence type="ECO:0000256" key="4">
    <source>
        <dbReference type="ARBA" id="ARBA00022989"/>
    </source>
</evidence>
<evidence type="ECO:0000313" key="8">
    <source>
        <dbReference type="Proteomes" id="UP000437065"/>
    </source>
</evidence>
<evidence type="ECO:0000256" key="3">
    <source>
        <dbReference type="ARBA" id="ARBA00022692"/>
    </source>
</evidence>
<comment type="similarity">
    <text evidence="2">Belongs to the archaeal/bacterial/fungal opsin family.</text>
</comment>
<comment type="subcellular location">
    <subcellularLocation>
        <location evidence="1">Membrane</location>
        <topology evidence="1">Multi-pass membrane protein</topology>
    </subcellularLocation>
</comment>
<comment type="caution">
    <text evidence="7">The sequence shown here is derived from an EMBL/GenBank/DDBJ whole genome shotgun (WGS) entry which is preliminary data.</text>
</comment>
<protein>
    <submittedName>
        <fullName evidence="7">Bacteriorhodopsin</fullName>
    </submittedName>
</protein>
<evidence type="ECO:0000256" key="5">
    <source>
        <dbReference type="ARBA" id="ARBA00023136"/>
    </source>
</evidence>